<dbReference type="PANTHER" id="PTHR43943">
    <property type="entry name" value="DEHYDROGENASE/REDUCTASE (SDR FAMILY) MEMBER 4"/>
    <property type="match status" value="1"/>
</dbReference>
<dbReference type="CDD" id="cd05233">
    <property type="entry name" value="SDR_c"/>
    <property type="match status" value="1"/>
</dbReference>
<proteinExistence type="inferred from homology"/>
<dbReference type="InterPro" id="IPR002347">
    <property type="entry name" value="SDR_fam"/>
</dbReference>
<dbReference type="SUPFAM" id="SSF51735">
    <property type="entry name" value="NAD(P)-binding Rossmann-fold domains"/>
    <property type="match status" value="1"/>
</dbReference>
<dbReference type="PRINTS" id="PR00081">
    <property type="entry name" value="GDHRDH"/>
</dbReference>
<dbReference type="GO" id="GO:0016491">
    <property type="term" value="F:oxidoreductase activity"/>
    <property type="evidence" value="ECO:0007669"/>
    <property type="project" value="UniProtKB-KW"/>
</dbReference>
<name>A0A5J6L481_9MICO</name>
<dbReference type="EMBL" id="CP044232">
    <property type="protein sequence ID" value="QEW03201.1"/>
    <property type="molecule type" value="Genomic_DNA"/>
</dbReference>
<dbReference type="Gene3D" id="3.40.50.720">
    <property type="entry name" value="NAD(P)-binding Rossmann-like Domain"/>
    <property type="match status" value="1"/>
</dbReference>
<evidence type="ECO:0000256" key="2">
    <source>
        <dbReference type="ARBA" id="ARBA00023002"/>
    </source>
</evidence>
<organism evidence="3 4">
    <name type="scientific">Microbacterium lushaniae</name>
    <dbReference type="NCBI Taxonomy" id="2614639"/>
    <lineage>
        <taxon>Bacteria</taxon>
        <taxon>Bacillati</taxon>
        <taxon>Actinomycetota</taxon>
        <taxon>Actinomycetes</taxon>
        <taxon>Micrococcales</taxon>
        <taxon>Microbacteriaceae</taxon>
        <taxon>Microbacterium</taxon>
    </lineage>
</organism>
<evidence type="ECO:0000256" key="1">
    <source>
        <dbReference type="ARBA" id="ARBA00006484"/>
    </source>
</evidence>
<comment type="similarity">
    <text evidence="1">Belongs to the short-chain dehydrogenases/reductases (SDR) family.</text>
</comment>
<protein>
    <submittedName>
        <fullName evidence="3">SDR family oxidoreductase</fullName>
    </submittedName>
</protein>
<dbReference type="AlphaFoldDB" id="A0A5J6L481"/>
<gene>
    <name evidence="3" type="ORF">F6J85_08855</name>
</gene>
<keyword evidence="2" id="KW-0560">Oxidoreductase</keyword>
<dbReference type="Pfam" id="PF13561">
    <property type="entry name" value="adh_short_C2"/>
    <property type="match status" value="1"/>
</dbReference>
<dbReference type="PANTHER" id="PTHR43943:SF17">
    <property type="entry name" value="3-PHENYLPROPIONATE-DIHYDRODIOL_CINNAMIC ACID-DIHYDRODIOL DEHYDROGENASE"/>
    <property type="match status" value="1"/>
</dbReference>
<dbReference type="InterPro" id="IPR036291">
    <property type="entry name" value="NAD(P)-bd_dom_sf"/>
</dbReference>
<dbReference type="KEGG" id="mlz:F6J85_08855"/>
<keyword evidence="4" id="KW-1185">Reference proteome</keyword>
<reference evidence="4" key="1">
    <citation type="submission" date="2019-09" db="EMBL/GenBank/DDBJ databases">
        <title>Mumia zhuanghuii sp. nov. isolated from the intestinal contents of plateau pika (Ochotona curzoniae) in the Qinghai-Tibet plateau of China.</title>
        <authorList>
            <person name="Tian Z."/>
        </authorList>
    </citation>
    <scope>NUCLEOTIDE SEQUENCE [LARGE SCALE GENOMIC DNA]</scope>
    <source>
        <strain evidence="4">L-031</strain>
    </source>
</reference>
<sequence>MGGILRATLCANESGHVNPSNDAATHSGTFDVPHDPIARGGSPWLKDKVALVAGGGLSGPEGGVGFAIAWLAAREGAAVAILDRDSEAADRAVRLLHEAGARAERFVLDMTDDHAVAAAVEAVVERFGGIDVVADSIGGLGLEPTLESSVEQWERAFALNLTQAWSLLRHAHRHVRSGGAIVTISSSAAQATGPSLPYSIAKGALEKMTTGLAATLAPRGIRANVVRVGMIWGAFAARGMTPDQREQRRRAVALGTEGTVWDVAAAAVFLLTDQARWVSGQTLAVDGGGFAPRNMGQAGAKPEPGKS</sequence>
<accession>A0A5J6L481</accession>
<evidence type="ECO:0000313" key="3">
    <source>
        <dbReference type="EMBL" id="QEW03201.1"/>
    </source>
</evidence>
<dbReference type="FunFam" id="3.40.50.720:FF:000084">
    <property type="entry name" value="Short-chain dehydrogenase reductase"/>
    <property type="match status" value="1"/>
</dbReference>
<dbReference type="Proteomes" id="UP000325516">
    <property type="component" value="Chromosome"/>
</dbReference>
<evidence type="ECO:0000313" key="4">
    <source>
        <dbReference type="Proteomes" id="UP000325516"/>
    </source>
</evidence>